<dbReference type="EMBL" id="CP046522">
    <property type="protein sequence ID" value="QGU96406.1"/>
    <property type="molecule type" value="Genomic_DNA"/>
</dbReference>
<accession>A0A6I6EZM8</accession>
<dbReference type="InterPro" id="IPR052039">
    <property type="entry name" value="Caspase-related_regulators"/>
</dbReference>
<dbReference type="InterPro" id="IPR029030">
    <property type="entry name" value="Caspase-like_dom_sf"/>
</dbReference>
<dbReference type="GO" id="GO:0006508">
    <property type="term" value="P:proteolysis"/>
    <property type="evidence" value="ECO:0007669"/>
    <property type="project" value="InterPro"/>
</dbReference>
<name>A0A6I6EZM8_9CLOT</name>
<dbReference type="GO" id="GO:0004197">
    <property type="term" value="F:cysteine-type endopeptidase activity"/>
    <property type="evidence" value="ECO:0007669"/>
    <property type="project" value="InterPro"/>
</dbReference>
<organism evidence="2 3">
    <name type="scientific">Clostridium bovifaecis</name>
    <dbReference type="NCBI Taxonomy" id="2184719"/>
    <lineage>
        <taxon>Bacteria</taxon>
        <taxon>Bacillati</taxon>
        <taxon>Bacillota</taxon>
        <taxon>Clostridia</taxon>
        <taxon>Eubacteriales</taxon>
        <taxon>Clostridiaceae</taxon>
        <taxon>Clostridium</taxon>
    </lineage>
</organism>
<gene>
    <name evidence="2" type="ORF">GOM49_16065</name>
</gene>
<evidence type="ECO:0000313" key="2">
    <source>
        <dbReference type="EMBL" id="QGU96406.1"/>
    </source>
</evidence>
<protein>
    <recommendedName>
        <fullName evidence="1">Peptidase C14 caspase domain-containing protein</fullName>
    </recommendedName>
</protein>
<dbReference type="Gene3D" id="3.40.50.1460">
    <property type="match status" value="1"/>
</dbReference>
<reference evidence="2 3" key="1">
    <citation type="submission" date="2019-12" db="EMBL/GenBank/DDBJ databases">
        <title>Genome sequenceing of Clostridium bovifaecis.</title>
        <authorList>
            <person name="Yao Y."/>
        </authorList>
    </citation>
    <scope>NUCLEOTIDE SEQUENCE [LARGE SCALE GENOMIC DNA]</scope>
    <source>
        <strain evidence="2 3">BXX</strain>
    </source>
</reference>
<evidence type="ECO:0000259" key="1">
    <source>
        <dbReference type="Pfam" id="PF00656"/>
    </source>
</evidence>
<dbReference type="AlphaFoldDB" id="A0A6I6EZM8"/>
<evidence type="ECO:0000313" key="3">
    <source>
        <dbReference type="Proteomes" id="UP000422764"/>
    </source>
</evidence>
<keyword evidence="3" id="KW-1185">Reference proteome</keyword>
<dbReference type="SUPFAM" id="SSF52129">
    <property type="entry name" value="Caspase-like"/>
    <property type="match status" value="1"/>
</dbReference>
<sequence>MNKILSLVTSVCKYRPEYNSDLPWCHKDGKELENVLKHSLNIPDHDIRFLGEDKTVYREEFLRNLRYVADNSDIYDTVLFYFTGHGTSLNNKNYIMLSDTAVDLIEDTAVSIEYILNTLNRSKAKNKVLIIDSCHSGIYLGKSAGGAFNLDVEIESLVSEGWTIFASCKGNEVSWIWPEKEMSVFTYYLCEGLRGKAKVEEQGISLENLRTYVTSNVSMWALENNKTQTPNFKSERVGTVYFKINNPEINLLEVMEEIEKGHKYSITEIEDISHAGAKRYSCKIIIKKELTKYEVYEIIENITSKVKTAQFYRNDLSKKRWKDTRAHIVWLYIGRDIEDIKNSNWNYRTQWIDTNMDEKFKVSSWGANCDRISGIEIVNNKDYEYMKKFFKENTGEEREVLNLLNKYLDIMTHHAELAIKYYRSSKEGKISEDELFEQITLLEKEVTSIFIKTSDMPFPPEEIKEFDEACHLLFGTIHNLFLYYTEKNRKTWKRENRDWLMNADIERYYKDLEKVQEKKRNLR</sequence>
<dbReference type="PANTHER" id="PTHR22576:SF37">
    <property type="entry name" value="MUCOSA-ASSOCIATED LYMPHOID TISSUE LYMPHOMA TRANSLOCATION PROTEIN 1"/>
    <property type="match status" value="1"/>
</dbReference>
<proteinExistence type="predicted"/>
<dbReference type="Proteomes" id="UP000422764">
    <property type="component" value="Chromosome"/>
</dbReference>
<dbReference type="Pfam" id="PF00656">
    <property type="entry name" value="Peptidase_C14"/>
    <property type="match status" value="1"/>
</dbReference>
<feature type="domain" description="Peptidase C14 caspase" evidence="1">
    <location>
        <begin position="13"/>
        <end position="235"/>
    </location>
</feature>
<dbReference type="InterPro" id="IPR011600">
    <property type="entry name" value="Pept_C14_caspase"/>
</dbReference>
<dbReference type="PANTHER" id="PTHR22576">
    <property type="entry name" value="MUCOSA ASSOCIATED LYMPHOID TISSUE LYMPHOMA TRANSLOCATION PROTEIN 1/PARACASPASE"/>
    <property type="match status" value="1"/>
</dbReference>